<name>A0ABW4TLX3_9ACTN</name>
<dbReference type="EMBL" id="JBHUGD010000003">
    <property type="protein sequence ID" value="MFD1946651.1"/>
    <property type="molecule type" value="Genomic_DNA"/>
</dbReference>
<reference evidence="4" key="1">
    <citation type="journal article" date="2019" name="Int. J. Syst. Evol. Microbiol.">
        <title>The Global Catalogue of Microorganisms (GCM) 10K type strain sequencing project: providing services to taxonomists for standard genome sequencing and annotation.</title>
        <authorList>
            <consortium name="The Broad Institute Genomics Platform"/>
            <consortium name="The Broad Institute Genome Sequencing Center for Infectious Disease"/>
            <person name="Wu L."/>
            <person name="Ma J."/>
        </authorList>
    </citation>
    <scope>NUCLEOTIDE SEQUENCE [LARGE SCALE GENOMIC DNA]</scope>
    <source>
        <strain evidence="4">CGMCC 1.12477</strain>
    </source>
</reference>
<keyword evidence="2" id="KW-1133">Transmembrane helix</keyword>
<accession>A0ABW4TLX3</accession>
<feature type="region of interest" description="Disordered" evidence="1">
    <location>
        <begin position="170"/>
        <end position="197"/>
    </location>
</feature>
<proteinExistence type="predicted"/>
<protein>
    <submittedName>
        <fullName evidence="3">Uncharacterized protein</fullName>
    </submittedName>
</protein>
<gene>
    <name evidence="3" type="ORF">ACFSDE_07605</name>
</gene>
<dbReference type="RefSeq" id="WP_343917000.1">
    <property type="nucleotide sequence ID" value="NZ_BAAAJT010000002.1"/>
</dbReference>
<dbReference type="Proteomes" id="UP001597351">
    <property type="component" value="Unassembled WGS sequence"/>
</dbReference>
<dbReference type="PROSITE" id="PS51318">
    <property type="entry name" value="TAT"/>
    <property type="match status" value="1"/>
</dbReference>
<evidence type="ECO:0000313" key="4">
    <source>
        <dbReference type="Proteomes" id="UP001597351"/>
    </source>
</evidence>
<evidence type="ECO:0000313" key="3">
    <source>
        <dbReference type="EMBL" id="MFD1946651.1"/>
    </source>
</evidence>
<keyword evidence="4" id="KW-1185">Reference proteome</keyword>
<evidence type="ECO:0000256" key="1">
    <source>
        <dbReference type="SAM" id="MobiDB-lite"/>
    </source>
</evidence>
<feature type="transmembrane region" description="Helical" evidence="2">
    <location>
        <begin position="39"/>
        <end position="59"/>
    </location>
</feature>
<dbReference type="InterPro" id="IPR006311">
    <property type="entry name" value="TAT_signal"/>
</dbReference>
<sequence>MTDPHQYFTEATATLEPDVQGLVAGGLRRGRARRRRRQVLTTLASGGAVAVLALASVGVPQLLRSEAPVQPAGGGGGATESAQEEPTPSGVAPEPAQPRTLAVTPGQVPGVVADVIGGDVETVMAYPGDRDGVVAHFRWDGAYTTVFVDGFLEDRAPLAECRATAAQGMQCSSLPDGSAERQWQEQQPAADGGTTGRGLSLFTVDGWALEVISYNAAEPKSSVQTSPEPPISFDQMRQVVTSDAWFA</sequence>
<comment type="caution">
    <text evidence="3">The sequence shown here is derived from an EMBL/GenBank/DDBJ whole genome shotgun (WGS) entry which is preliminary data.</text>
</comment>
<feature type="region of interest" description="Disordered" evidence="1">
    <location>
        <begin position="67"/>
        <end position="105"/>
    </location>
</feature>
<evidence type="ECO:0000256" key="2">
    <source>
        <dbReference type="SAM" id="Phobius"/>
    </source>
</evidence>
<keyword evidence="2" id="KW-0812">Transmembrane</keyword>
<organism evidence="3 4">
    <name type="scientific">Nocardioides aestuarii</name>
    <dbReference type="NCBI Taxonomy" id="252231"/>
    <lineage>
        <taxon>Bacteria</taxon>
        <taxon>Bacillati</taxon>
        <taxon>Actinomycetota</taxon>
        <taxon>Actinomycetes</taxon>
        <taxon>Propionibacteriales</taxon>
        <taxon>Nocardioidaceae</taxon>
        <taxon>Nocardioides</taxon>
    </lineage>
</organism>
<keyword evidence="2" id="KW-0472">Membrane</keyword>